<organism evidence="14 15">
    <name type="scientific">Cyclostephanos tholiformis</name>
    <dbReference type="NCBI Taxonomy" id="382380"/>
    <lineage>
        <taxon>Eukaryota</taxon>
        <taxon>Sar</taxon>
        <taxon>Stramenopiles</taxon>
        <taxon>Ochrophyta</taxon>
        <taxon>Bacillariophyta</taxon>
        <taxon>Coscinodiscophyceae</taxon>
        <taxon>Thalassiosirophycidae</taxon>
        <taxon>Stephanodiscales</taxon>
        <taxon>Stephanodiscaceae</taxon>
        <taxon>Cyclostephanos</taxon>
    </lineage>
</organism>
<dbReference type="InterPro" id="IPR006592">
    <property type="entry name" value="RNA_pol_N"/>
</dbReference>
<dbReference type="Pfam" id="PF04983">
    <property type="entry name" value="RNA_pol_Rpb1_3"/>
    <property type="match status" value="1"/>
</dbReference>
<dbReference type="Proteomes" id="UP001530377">
    <property type="component" value="Unassembled WGS sequence"/>
</dbReference>
<dbReference type="EMBL" id="JALLPB020000356">
    <property type="protein sequence ID" value="KAL3810047.1"/>
    <property type="molecule type" value="Genomic_DNA"/>
</dbReference>
<evidence type="ECO:0000313" key="15">
    <source>
        <dbReference type="Proteomes" id="UP001530377"/>
    </source>
</evidence>
<evidence type="ECO:0000256" key="8">
    <source>
        <dbReference type="ARBA" id="ARBA00022842"/>
    </source>
</evidence>
<dbReference type="InterPro" id="IPR000722">
    <property type="entry name" value="RNA_pol_asu"/>
</dbReference>
<evidence type="ECO:0000256" key="11">
    <source>
        <dbReference type="RuleBase" id="RU004279"/>
    </source>
</evidence>
<proteinExistence type="inferred from homology"/>
<keyword evidence="10" id="KW-0539">Nucleus</keyword>
<dbReference type="Pfam" id="PF00623">
    <property type="entry name" value="RNA_pol_Rpb1_2"/>
    <property type="match status" value="1"/>
</dbReference>
<dbReference type="InterPro" id="IPR007083">
    <property type="entry name" value="RNA_pol_Rpb1_4"/>
</dbReference>
<dbReference type="EC" id="2.7.7.6" evidence="11"/>
<dbReference type="InterPro" id="IPR007081">
    <property type="entry name" value="RNA_pol_Rpb1_5"/>
</dbReference>
<dbReference type="InterPro" id="IPR044893">
    <property type="entry name" value="RNA_pol_Rpb1_clamp_domain"/>
</dbReference>
<evidence type="ECO:0000313" key="14">
    <source>
        <dbReference type="EMBL" id="KAL3810047.1"/>
    </source>
</evidence>
<dbReference type="GO" id="GO:0005736">
    <property type="term" value="C:RNA polymerase I complex"/>
    <property type="evidence" value="ECO:0007669"/>
    <property type="project" value="UniProtKB-ARBA"/>
</dbReference>
<evidence type="ECO:0000256" key="1">
    <source>
        <dbReference type="ARBA" id="ARBA00004123"/>
    </source>
</evidence>
<dbReference type="PANTHER" id="PTHR19376">
    <property type="entry name" value="DNA-DIRECTED RNA POLYMERASE"/>
    <property type="match status" value="1"/>
</dbReference>
<dbReference type="Pfam" id="PF05000">
    <property type="entry name" value="RNA_pol_Rpb1_4"/>
    <property type="match status" value="1"/>
</dbReference>
<evidence type="ECO:0000256" key="6">
    <source>
        <dbReference type="ARBA" id="ARBA00022723"/>
    </source>
</evidence>
<protein>
    <recommendedName>
        <fullName evidence="11">DNA-directed RNA polymerase subunit</fullName>
        <ecNumber evidence="11">2.7.7.6</ecNumber>
    </recommendedName>
</protein>
<dbReference type="CDD" id="cd01435">
    <property type="entry name" value="RNAP_I_RPA1_N"/>
    <property type="match status" value="1"/>
</dbReference>
<evidence type="ECO:0000256" key="7">
    <source>
        <dbReference type="ARBA" id="ARBA00022833"/>
    </source>
</evidence>
<feature type="compositionally biased region" description="Acidic residues" evidence="12">
    <location>
        <begin position="1701"/>
        <end position="1713"/>
    </location>
</feature>
<feature type="region of interest" description="Disordered" evidence="12">
    <location>
        <begin position="366"/>
        <end position="421"/>
    </location>
</feature>
<dbReference type="InterPro" id="IPR038120">
    <property type="entry name" value="Rpb1_funnel_sf"/>
</dbReference>
<feature type="domain" description="RNA polymerase N-terminal" evidence="13">
    <location>
        <begin position="531"/>
        <end position="884"/>
    </location>
</feature>
<evidence type="ECO:0000256" key="5">
    <source>
        <dbReference type="ARBA" id="ARBA00022695"/>
    </source>
</evidence>
<accession>A0ABD3RAV9</accession>
<feature type="region of interest" description="Disordered" evidence="12">
    <location>
        <begin position="495"/>
        <end position="523"/>
    </location>
</feature>
<keyword evidence="6" id="KW-0479">Metal-binding</keyword>
<evidence type="ECO:0000256" key="9">
    <source>
        <dbReference type="ARBA" id="ARBA00023163"/>
    </source>
</evidence>
<dbReference type="InterPro" id="IPR047107">
    <property type="entry name" value="DNA-dir_RNA_pol1_lsu_C"/>
</dbReference>
<feature type="non-terminal residue" evidence="14">
    <location>
        <position position="1"/>
    </location>
</feature>
<evidence type="ECO:0000256" key="10">
    <source>
        <dbReference type="ARBA" id="ARBA00023242"/>
    </source>
</evidence>
<dbReference type="Gene3D" id="4.10.860.120">
    <property type="entry name" value="RNA polymerase II, clamp domain"/>
    <property type="match status" value="1"/>
</dbReference>
<dbReference type="PANTHER" id="PTHR19376:SF11">
    <property type="entry name" value="DNA-DIRECTED RNA POLYMERASE I SUBUNIT RPA1"/>
    <property type="match status" value="1"/>
</dbReference>
<dbReference type="Gene3D" id="2.40.40.20">
    <property type="match status" value="1"/>
</dbReference>
<dbReference type="Gene3D" id="1.10.274.100">
    <property type="entry name" value="RNA polymerase Rpb1, domain 3"/>
    <property type="match status" value="1"/>
</dbReference>
<comment type="function">
    <text evidence="11">DNA-dependent RNA polymerase catalyzes the transcription of DNA into RNA using the four ribonucleoside triphosphates as substrates.</text>
</comment>
<sequence>SPHHKIIFIGILFICHPHNHDNHRHSTTIIIYYNNTMTYFNNNGPSNLNQSVIRHSPSSVSFGVYTDDEVRQRSVCEITSSVAYDALGNPLPRGLYDPLLGPTSSYDSAGCVTCGQLQGLCPGHFGHIELCVPIMHPLFFPRLLMLLRMKCLACHDFRLSRRMCRIYAAKLHLIDAGRLGEALGLDEELASAARCATDVLAMTERRGGGGMIVGGGGGGMIDAETKREMALASARAIDTILDVKLSSSSSSSSMGDDVGGGDGYEGCGAVLTLHERSARRQILKEFQSSCAKALKCANCNAFSPKIRHDQFNKVFVSPLSARNRKSNLAEKVRIRSACGILGGEMEADDEDEYDDVNGDRMAVDSEDEIEEEEEEAKDGGHVFDDEAAEAVDGSRDGSSRASRRNKAAVSTSRVVDGGESRKKQDNFMNTLEVEAQTRLTWERQPFLCSKFFGSAHSPTTADVADGVAGGRDRDADEVIDGSECDDSAYVTDEEDVVGVGAEPTSRHDRRPRSNSTSNAERALGAGGRGYTIFFLRVLPVPPSRFRPPVVMGNMTVEHSQNYYLSRVIELNAQLRTLFNVTLELTREESALQGSGATTDVVSSGGGGGGGRQLRRVRDERERTQANSLRLWVDMQTTVNCFMDSTRDPKGTASAVPNGIRQLLEKKEGIFRKHMMGKRVNFACRSVISPDPYIGTNEIGLPLHFARTLTFPTPVTGLNVAEMRDLVRRGPAEYPGAVWVEFPNGQRVDLSKMKERGRNAIAARLLSSGGVGGMGIVKVGRQLKDGDMVLMNRQPTLHKPGIMAHRVRVLFSPTQNTLRMHYANCNTYNADYDGDEMNCHFPQSYLAMAESHFIASTEEQFIVPTDGSPLRGLIQDHVDAGVKLTQMNTFIEREEYQQLLFAALGSLPGLELIRSDADIELMPPAIRKPKELWTGKQVISTLLNHLRKGNDRDEDPYFNFPGLSVELKAKTPATAFGPSYNEHYVIIRDGDLLQGVLDKAAFGASEFSLTHAVYEAYGPNRAGLLLNALGRLFTAYIQYYSGHSCRMEDLILTPEADEKRRQVVNEAYCIGSHAAKAWADSDGGKVDIPDVALLPQSRQPLKPHENAATASKIAELLSGGEGKQNAAALDGFMQSQVNPLASSIIKLCLPDGLAVPFPENTFGLMTTTGAKGSMVNQSQVSCSLGQQALEGRRVPRMSSGRTLPSFAPYDPNPRADGFITDRFLTGVRPQEYYFHCMAGREGLVDTAVKTSRSGYLQRCLVKHLEELKVSYDHTVRDGEGGVVQFLYGEDGIDPTKAPHLDCESRTFEFLARNHKSLKKKYPALPGSSLDIAIADCKRQSNVKRGSKGLFAKGSFVKARKSRLVSEWVRGAIIEGWFDAQIVKKHKDGLHYDIKYLQDGSTVEHVPKFVNLNYCGSKETPADSFHCDIIKPGIPDPILSDITRENGKYRIGSSGACVSERVAQLASKAMTDAGVKTAIKNSGLSYAGFSELVATKYSSALVSPGEAVGSIAAQSIGEPSTQMTLNTFHLAGAGANVTLGIPRLREIIMTASKELKTPTMSVPLRSAVTDREALRLTREFTKVSLMDLLASHEGITVRETLEVGAGSNWDRCYYVTLRLHPAERIMEAFGLSLEDIASVVTKTFIPKLAFVMKAEMKRSGGIDNMSSIEVVGGSSSEFLNPEKGEDQENESKKYRKKKLKDDQEYDDEIANDEDGVVGSRFGHKKEMTSYGDMDDDEKKMSKEPADEILDDSDSSDAELAVISEAESDGAFDSKSGNSVRISKSKNALILDPLRVDPSTCPLLMVGLVERASEDTIVRARPKITEGFVNDEEGRGRCLQLAGCNFEEIWRLSENVVDHNHLVSNHIWGIRCAYGVEAARRSIADQIRGVFAVYGIAVDPRHLSLIADFMTYDGEYKPMNRIGMADISSAFLQMSFESTAVFMVDAALHKRNDPMMSPSANIVMGHPIRHGTGAFECIAKA</sequence>
<comment type="subcellular location">
    <subcellularLocation>
        <location evidence="1">Nucleus</location>
    </subcellularLocation>
</comment>
<name>A0ABD3RAV9_9STRA</name>
<dbReference type="Pfam" id="PF04998">
    <property type="entry name" value="RNA_pol_Rpb1_5"/>
    <property type="match status" value="1"/>
</dbReference>
<evidence type="ECO:0000256" key="4">
    <source>
        <dbReference type="ARBA" id="ARBA00022679"/>
    </source>
</evidence>
<reference evidence="14 15" key="1">
    <citation type="submission" date="2024-10" db="EMBL/GenBank/DDBJ databases">
        <title>Updated reference genomes for cyclostephanoid diatoms.</title>
        <authorList>
            <person name="Roberts W.R."/>
            <person name="Alverson A.J."/>
        </authorList>
    </citation>
    <scope>NUCLEOTIDE SEQUENCE [LARGE SCALE GENOMIC DNA]</scope>
    <source>
        <strain evidence="14 15">AJA228-03</strain>
    </source>
</reference>
<keyword evidence="8" id="KW-0460">Magnesium</keyword>
<keyword evidence="4 11" id="KW-0808">Transferase</keyword>
<comment type="similarity">
    <text evidence="2 11">Belongs to the RNA polymerase beta' chain family.</text>
</comment>
<keyword evidence="15" id="KW-1185">Reference proteome</keyword>
<keyword evidence="5 11" id="KW-0548">Nucleotidyltransferase</keyword>
<dbReference type="Gene3D" id="1.10.150.390">
    <property type="match status" value="1"/>
</dbReference>
<gene>
    <name evidence="14" type="ORF">ACHAXA_009460</name>
</gene>
<evidence type="ECO:0000256" key="2">
    <source>
        <dbReference type="ARBA" id="ARBA00006460"/>
    </source>
</evidence>
<dbReference type="InterPro" id="IPR045867">
    <property type="entry name" value="DNA-dir_RpoC_beta_prime"/>
</dbReference>
<comment type="catalytic activity">
    <reaction evidence="11">
        <text>RNA(n) + a ribonucleoside 5'-triphosphate = RNA(n+1) + diphosphate</text>
        <dbReference type="Rhea" id="RHEA:21248"/>
        <dbReference type="Rhea" id="RHEA-COMP:14527"/>
        <dbReference type="Rhea" id="RHEA-COMP:17342"/>
        <dbReference type="ChEBI" id="CHEBI:33019"/>
        <dbReference type="ChEBI" id="CHEBI:61557"/>
        <dbReference type="ChEBI" id="CHEBI:140395"/>
        <dbReference type="EC" id="2.7.7.6"/>
    </reaction>
</comment>
<feature type="compositionally biased region" description="Acidic residues" evidence="12">
    <location>
        <begin position="366"/>
        <end position="376"/>
    </location>
</feature>
<dbReference type="Gene3D" id="3.30.70.2850">
    <property type="match status" value="1"/>
</dbReference>
<dbReference type="InterPro" id="IPR007066">
    <property type="entry name" value="RNA_pol_Rpb1_3"/>
</dbReference>
<dbReference type="Gene3D" id="3.30.1490.180">
    <property type="entry name" value="RNA polymerase ii"/>
    <property type="match status" value="1"/>
</dbReference>
<dbReference type="SUPFAM" id="SSF64484">
    <property type="entry name" value="beta and beta-prime subunits of DNA dependent RNA-polymerase"/>
    <property type="match status" value="1"/>
</dbReference>
<keyword evidence="9 11" id="KW-0804">Transcription</keyword>
<keyword evidence="7" id="KW-0862">Zinc</keyword>
<dbReference type="InterPro" id="IPR007080">
    <property type="entry name" value="RNA_pol_Rpb1_1"/>
</dbReference>
<dbReference type="Gene3D" id="1.10.132.30">
    <property type="match status" value="1"/>
</dbReference>
<evidence type="ECO:0000256" key="12">
    <source>
        <dbReference type="SAM" id="MobiDB-lite"/>
    </source>
</evidence>
<dbReference type="Pfam" id="PF04997">
    <property type="entry name" value="RNA_pol_Rpb1_1"/>
    <property type="match status" value="1"/>
</dbReference>
<feature type="compositionally biased region" description="Basic and acidic residues" evidence="12">
    <location>
        <begin position="1678"/>
        <end position="1690"/>
    </location>
</feature>
<dbReference type="CDD" id="cd02735">
    <property type="entry name" value="RNAP_I_Rpa1_C"/>
    <property type="match status" value="1"/>
</dbReference>
<dbReference type="SMART" id="SM00663">
    <property type="entry name" value="RPOLA_N"/>
    <property type="match status" value="1"/>
</dbReference>
<dbReference type="GO" id="GO:0003899">
    <property type="term" value="F:DNA-directed RNA polymerase activity"/>
    <property type="evidence" value="ECO:0007669"/>
    <property type="project" value="UniProtKB-EC"/>
</dbReference>
<dbReference type="Gene3D" id="6.10.250.2940">
    <property type="match status" value="1"/>
</dbReference>
<dbReference type="Gene3D" id="6.20.50.80">
    <property type="match status" value="1"/>
</dbReference>
<feature type="region of interest" description="Disordered" evidence="12">
    <location>
        <begin position="458"/>
        <end position="482"/>
    </location>
</feature>
<feature type="region of interest" description="Disordered" evidence="12">
    <location>
        <begin position="593"/>
        <end position="619"/>
    </location>
</feature>
<evidence type="ECO:0000256" key="3">
    <source>
        <dbReference type="ARBA" id="ARBA00022478"/>
    </source>
</evidence>
<dbReference type="GO" id="GO:0046872">
    <property type="term" value="F:metal ion binding"/>
    <property type="evidence" value="ECO:0007669"/>
    <property type="project" value="UniProtKB-KW"/>
</dbReference>
<dbReference type="InterPro" id="IPR015699">
    <property type="entry name" value="DNA-dir_RNA_pol1_lsu_N"/>
</dbReference>
<evidence type="ECO:0000259" key="13">
    <source>
        <dbReference type="SMART" id="SM00663"/>
    </source>
</evidence>
<keyword evidence="3 11" id="KW-0240">DNA-directed RNA polymerase</keyword>
<feature type="region of interest" description="Disordered" evidence="12">
    <location>
        <begin position="1671"/>
        <end position="1738"/>
    </location>
</feature>
<dbReference type="InterPro" id="IPR042102">
    <property type="entry name" value="RNA_pol_Rpb1_3_sf"/>
</dbReference>
<comment type="caution">
    <text evidence="14">The sequence shown here is derived from an EMBL/GenBank/DDBJ whole genome shotgun (WGS) entry which is preliminary data.</text>
</comment>